<dbReference type="InterPro" id="IPR050775">
    <property type="entry name" value="FAD-binding_Monooxygenases"/>
</dbReference>
<dbReference type="InterPro" id="IPR036188">
    <property type="entry name" value="FAD/NAD-bd_sf"/>
</dbReference>
<evidence type="ECO:0000256" key="6">
    <source>
        <dbReference type="ARBA" id="ARBA00023002"/>
    </source>
</evidence>
<protein>
    <submittedName>
        <fullName evidence="8">Cyclohexanone monooxygenase</fullName>
        <ecNumber evidence="8">1.14.13.22</ecNumber>
    </submittedName>
</protein>
<dbReference type="PANTHER" id="PTHR43098">
    <property type="entry name" value="L-ORNITHINE N(5)-MONOOXYGENASE-RELATED"/>
    <property type="match status" value="1"/>
</dbReference>
<dbReference type="Proteomes" id="UP001160130">
    <property type="component" value="Unassembled WGS sequence"/>
</dbReference>
<keyword evidence="5" id="KW-0521">NADP</keyword>
<evidence type="ECO:0000256" key="4">
    <source>
        <dbReference type="ARBA" id="ARBA00022827"/>
    </source>
</evidence>
<proteinExistence type="inferred from homology"/>
<keyword evidence="6 8" id="KW-0560">Oxidoreductase</keyword>
<dbReference type="SUPFAM" id="SSF51905">
    <property type="entry name" value="FAD/NAD(P)-binding domain"/>
    <property type="match status" value="1"/>
</dbReference>
<comment type="similarity">
    <text evidence="2">Belongs to the FAD-binding monooxygenase family.</text>
</comment>
<evidence type="ECO:0000313" key="9">
    <source>
        <dbReference type="Proteomes" id="UP001160130"/>
    </source>
</evidence>
<dbReference type="Gene3D" id="3.50.50.60">
    <property type="entry name" value="FAD/NAD(P)-binding domain"/>
    <property type="match status" value="2"/>
</dbReference>
<dbReference type="InterPro" id="IPR020946">
    <property type="entry name" value="Flavin_mOase-like"/>
</dbReference>
<dbReference type="Pfam" id="PF00743">
    <property type="entry name" value="FMO-like"/>
    <property type="match status" value="1"/>
</dbReference>
<comment type="cofactor">
    <cofactor evidence="1">
        <name>FAD</name>
        <dbReference type="ChEBI" id="CHEBI:57692"/>
    </cofactor>
</comment>
<name>A0ABT6KWT2_9MYCO</name>
<reference evidence="8 9" key="1">
    <citation type="submission" date="2023-04" db="EMBL/GenBank/DDBJ databases">
        <title>Forest soil microbial communities from Buena Vista Peninsula, Colon Province, Panama.</title>
        <authorList>
            <person name="Bouskill N."/>
        </authorList>
    </citation>
    <scope>NUCLEOTIDE SEQUENCE [LARGE SCALE GENOMIC DNA]</scope>
    <source>
        <strain evidence="8 9">AC80</strain>
    </source>
</reference>
<dbReference type="GO" id="GO:0018667">
    <property type="term" value="F:cyclohexanone monooxygenase activity"/>
    <property type="evidence" value="ECO:0007669"/>
    <property type="project" value="UniProtKB-EC"/>
</dbReference>
<gene>
    <name evidence="8" type="ORF">M2272_001807</name>
</gene>
<evidence type="ECO:0000256" key="7">
    <source>
        <dbReference type="ARBA" id="ARBA00023033"/>
    </source>
</evidence>
<organism evidence="8 9">
    <name type="scientific">Mycolicibacterium frederiksbergense</name>
    <dbReference type="NCBI Taxonomy" id="117567"/>
    <lineage>
        <taxon>Bacteria</taxon>
        <taxon>Bacillati</taxon>
        <taxon>Actinomycetota</taxon>
        <taxon>Actinomycetes</taxon>
        <taxon>Mycobacteriales</taxon>
        <taxon>Mycobacteriaceae</taxon>
        <taxon>Mycolicibacterium</taxon>
    </lineage>
</organism>
<dbReference type="EMBL" id="JARXVE010000002">
    <property type="protein sequence ID" value="MDH6195178.1"/>
    <property type="molecule type" value="Genomic_DNA"/>
</dbReference>
<sequence>MHRTAASGSDPDERFDVLIVGAGFAGLYMLYRARQLGMRARILERADDVGGTWYWNRYPGARCDIESIDYSYSFDESLTRDWRWSERYAAQPEILSYIGHVADRFDLRAEIEFGTTVRTAQWDEGANEWVLTCETSAGADRTVRGTFCVMATGCLSVVKEPAFPGLAEFTGDWYHTGQWPHQPVDFTGKTVAVVGTGSSGIQAIPNIARQARQLYVLQRTPNYSMPAQNRALGEAELDAAVADFAERRRVCEQSDAGTPHPPPTQATFDVTEAERAERYEEGWRRGGINSLSAAFNDFFTDEQANLAAQDFARGKIRETVRDSHTAELLSPRHHIGTKRTCTDIGYFETYNRDNVELVDVRSDPIEKLTATGIQLQDRHIKVDAIVFAIGFDAITGALTDVDIRGAEGVPLSEKWAQGPRTLLGLQSAGYPNLFMVTGPGSPSVLSNMLISIEQHVDWIAECLEHLRSHQLDRIEATVAAEEDWMAHVAEIAADTLYPKAQSWYLGANIPGKPRIFMPYVAGCGPYRQECDEVVARGYDGFVLEHSGTEQVCQG</sequence>
<keyword evidence="9" id="KW-1185">Reference proteome</keyword>
<accession>A0ABT6KWT2</accession>
<dbReference type="RefSeq" id="WP_280831788.1">
    <property type="nucleotide sequence ID" value="NZ_JARXVE010000002.1"/>
</dbReference>
<evidence type="ECO:0000256" key="2">
    <source>
        <dbReference type="ARBA" id="ARBA00010139"/>
    </source>
</evidence>
<keyword evidence="7 8" id="KW-0503">Monooxygenase</keyword>
<comment type="caution">
    <text evidence="8">The sequence shown here is derived from an EMBL/GenBank/DDBJ whole genome shotgun (WGS) entry which is preliminary data.</text>
</comment>
<evidence type="ECO:0000256" key="1">
    <source>
        <dbReference type="ARBA" id="ARBA00001974"/>
    </source>
</evidence>
<evidence type="ECO:0000313" key="8">
    <source>
        <dbReference type="EMBL" id="MDH6195178.1"/>
    </source>
</evidence>
<dbReference type="PRINTS" id="PR00411">
    <property type="entry name" value="PNDRDTASEI"/>
</dbReference>
<keyword evidence="4" id="KW-0274">FAD</keyword>
<evidence type="ECO:0000256" key="3">
    <source>
        <dbReference type="ARBA" id="ARBA00022630"/>
    </source>
</evidence>
<dbReference type="EC" id="1.14.13.22" evidence="8"/>
<keyword evidence="3" id="KW-0285">Flavoprotein</keyword>
<evidence type="ECO:0000256" key="5">
    <source>
        <dbReference type="ARBA" id="ARBA00022857"/>
    </source>
</evidence>
<dbReference type="PANTHER" id="PTHR43098:SF3">
    <property type="entry name" value="L-ORNITHINE N(5)-MONOOXYGENASE-RELATED"/>
    <property type="match status" value="1"/>
</dbReference>